<feature type="compositionally biased region" description="Low complexity" evidence="1">
    <location>
        <begin position="65"/>
        <end position="75"/>
    </location>
</feature>
<dbReference type="Proteomes" id="UP001321473">
    <property type="component" value="Unassembled WGS sequence"/>
</dbReference>
<reference evidence="3 4" key="1">
    <citation type="journal article" date="2023" name="Arcadia Sci">
        <title>De novo assembly of a long-read Amblyomma americanum tick genome.</title>
        <authorList>
            <person name="Chou S."/>
            <person name="Poskanzer K.E."/>
            <person name="Rollins M."/>
            <person name="Thuy-Boun P.S."/>
        </authorList>
    </citation>
    <scope>NUCLEOTIDE SEQUENCE [LARGE SCALE GENOMIC DNA]</scope>
    <source>
        <strain evidence="3">F_SG_1</strain>
        <tissue evidence="3">Salivary glands</tissue>
    </source>
</reference>
<evidence type="ECO:0000313" key="4">
    <source>
        <dbReference type="Proteomes" id="UP001321473"/>
    </source>
</evidence>
<dbReference type="AlphaFoldDB" id="A0AAQ4D235"/>
<dbReference type="EMBL" id="JARKHS020036179">
    <property type="protein sequence ID" value="KAK8756525.1"/>
    <property type="molecule type" value="Genomic_DNA"/>
</dbReference>
<gene>
    <name evidence="3" type="ORF">V5799_000775</name>
</gene>
<keyword evidence="4" id="KW-1185">Reference proteome</keyword>
<protein>
    <submittedName>
        <fullName evidence="3">Uncharacterized protein</fullName>
    </submittedName>
</protein>
<accession>A0AAQ4D235</accession>
<feature type="signal peptide" evidence="2">
    <location>
        <begin position="1"/>
        <end position="24"/>
    </location>
</feature>
<evidence type="ECO:0000256" key="2">
    <source>
        <dbReference type="SAM" id="SignalP"/>
    </source>
</evidence>
<name>A0AAQ4D235_AMBAM</name>
<organism evidence="3 4">
    <name type="scientific">Amblyomma americanum</name>
    <name type="common">Lone star tick</name>
    <dbReference type="NCBI Taxonomy" id="6943"/>
    <lineage>
        <taxon>Eukaryota</taxon>
        <taxon>Metazoa</taxon>
        <taxon>Ecdysozoa</taxon>
        <taxon>Arthropoda</taxon>
        <taxon>Chelicerata</taxon>
        <taxon>Arachnida</taxon>
        <taxon>Acari</taxon>
        <taxon>Parasitiformes</taxon>
        <taxon>Ixodida</taxon>
        <taxon>Ixodoidea</taxon>
        <taxon>Ixodidae</taxon>
        <taxon>Amblyomminae</taxon>
        <taxon>Amblyomma</taxon>
    </lineage>
</organism>
<comment type="caution">
    <text evidence="3">The sequence shown here is derived from an EMBL/GenBank/DDBJ whole genome shotgun (WGS) entry which is preliminary data.</text>
</comment>
<feature type="chain" id="PRO_5042893526" evidence="2">
    <location>
        <begin position="25"/>
        <end position="127"/>
    </location>
</feature>
<evidence type="ECO:0000256" key="1">
    <source>
        <dbReference type="SAM" id="MobiDB-lite"/>
    </source>
</evidence>
<evidence type="ECO:0000313" key="3">
    <source>
        <dbReference type="EMBL" id="KAK8756525.1"/>
    </source>
</evidence>
<keyword evidence="2" id="KW-0732">Signal</keyword>
<sequence length="127" mass="13426">MERGCSHLPVSVLLLSVVCPYSHWLPVLLPRAVQEERRLRLPQYQSAESSQQGVVAKPAVPPTSAPTSISAPPTVNGALRPPVPMPPGMAPGIPPGVPPVPYRHAGAPPMPYPPQAGVAPPMMPRPF</sequence>
<feature type="region of interest" description="Disordered" evidence="1">
    <location>
        <begin position="43"/>
        <end position="87"/>
    </location>
</feature>
<feature type="compositionally biased region" description="Polar residues" evidence="1">
    <location>
        <begin position="43"/>
        <end position="53"/>
    </location>
</feature>
<proteinExistence type="predicted"/>